<feature type="domain" description="HTH marR-type" evidence="1">
    <location>
        <begin position="16"/>
        <end position="150"/>
    </location>
</feature>
<dbReference type="Gene3D" id="1.10.10.10">
    <property type="entry name" value="Winged helix-like DNA-binding domain superfamily/Winged helix DNA-binding domain"/>
    <property type="match status" value="1"/>
</dbReference>
<dbReference type="KEGG" id="mph:MLP_10190"/>
<dbReference type="Proteomes" id="UP000007947">
    <property type="component" value="Chromosome"/>
</dbReference>
<evidence type="ECO:0000313" key="3">
    <source>
        <dbReference type="Proteomes" id="UP000007947"/>
    </source>
</evidence>
<dbReference type="RefSeq" id="WP_013861916.1">
    <property type="nucleotide sequence ID" value="NC_015635.1"/>
</dbReference>
<evidence type="ECO:0000259" key="1">
    <source>
        <dbReference type="PROSITE" id="PS50995"/>
    </source>
</evidence>
<protein>
    <submittedName>
        <fullName evidence="2">Putative MarR family transcriptional regulator</fullName>
    </submittedName>
</protein>
<dbReference type="GO" id="GO:0003700">
    <property type="term" value="F:DNA-binding transcription factor activity"/>
    <property type="evidence" value="ECO:0007669"/>
    <property type="project" value="InterPro"/>
</dbReference>
<evidence type="ECO:0000313" key="2">
    <source>
        <dbReference type="EMBL" id="BAK34033.1"/>
    </source>
</evidence>
<dbReference type="GO" id="GO:0006950">
    <property type="term" value="P:response to stress"/>
    <property type="evidence" value="ECO:0007669"/>
    <property type="project" value="TreeGrafter"/>
</dbReference>
<dbReference type="SUPFAM" id="SSF46785">
    <property type="entry name" value="Winged helix' DNA-binding domain"/>
    <property type="match status" value="1"/>
</dbReference>
<dbReference type="InterPro" id="IPR039422">
    <property type="entry name" value="MarR/SlyA-like"/>
</dbReference>
<proteinExistence type="predicted"/>
<gene>
    <name evidence="2" type="ordered locus">MLP_10190</name>
</gene>
<dbReference type="InterPro" id="IPR000835">
    <property type="entry name" value="HTH_MarR-typ"/>
</dbReference>
<dbReference type="AlphaFoldDB" id="F5XMW0"/>
<dbReference type="PANTHER" id="PTHR33164:SF99">
    <property type="entry name" value="MARR FAMILY REGULATORY PROTEIN"/>
    <property type="match status" value="1"/>
</dbReference>
<reference evidence="2 3" key="1">
    <citation type="submission" date="2011-05" db="EMBL/GenBank/DDBJ databases">
        <title>Whole genome sequence of Microlunatus phosphovorus NM-1.</title>
        <authorList>
            <person name="Hosoyama A."/>
            <person name="Sasaki K."/>
            <person name="Harada T."/>
            <person name="Igarashi R."/>
            <person name="Kawakoshi A."/>
            <person name="Sasagawa M."/>
            <person name="Fukada J."/>
            <person name="Nakamura S."/>
            <person name="Katano Y."/>
            <person name="Hanada S."/>
            <person name="Kamagata Y."/>
            <person name="Nakamura N."/>
            <person name="Yamazaki S."/>
            <person name="Fujita N."/>
        </authorList>
    </citation>
    <scope>NUCLEOTIDE SEQUENCE [LARGE SCALE GENOMIC DNA]</scope>
    <source>
        <strain evidence="3">ATCC 700054 / DSM 10555 / JCM 9379 / NBRC 101784 / NCIMB 13414 / VKM Ac-1990 / NM-1</strain>
    </source>
</reference>
<dbReference type="STRING" id="1032480.MLP_10190"/>
<dbReference type="eggNOG" id="COG1846">
    <property type="taxonomic scope" value="Bacteria"/>
</dbReference>
<dbReference type="PRINTS" id="PR00598">
    <property type="entry name" value="HTHMARR"/>
</dbReference>
<keyword evidence="3" id="KW-1185">Reference proteome</keyword>
<dbReference type="EMBL" id="AP012204">
    <property type="protein sequence ID" value="BAK34033.1"/>
    <property type="molecule type" value="Genomic_DNA"/>
</dbReference>
<name>F5XMW0_MICPN</name>
<dbReference type="PANTHER" id="PTHR33164">
    <property type="entry name" value="TRANSCRIPTIONAL REGULATOR, MARR FAMILY"/>
    <property type="match status" value="1"/>
</dbReference>
<dbReference type="Pfam" id="PF12802">
    <property type="entry name" value="MarR_2"/>
    <property type="match status" value="1"/>
</dbReference>
<dbReference type="SMART" id="SM00347">
    <property type="entry name" value="HTH_MARR"/>
    <property type="match status" value="1"/>
</dbReference>
<organism evidence="2 3">
    <name type="scientific">Microlunatus phosphovorus (strain ATCC 700054 / DSM 10555 / JCM 9379 / NBRC 101784 / NCIMB 13414 / VKM Ac-1990 / NM-1)</name>
    <dbReference type="NCBI Taxonomy" id="1032480"/>
    <lineage>
        <taxon>Bacteria</taxon>
        <taxon>Bacillati</taxon>
        <taxon>Actinomycetota</taxon>
        <taxon>Actinomycetes</taxon>
        <taxon>Propionibacteriales</taxon>
        <taxon>Propionibacteriaceae</taxon>
        <taxon>Microlunatus</taxon>
    </lineage>
</organism>
<sequence length="163" mass="17302">MSTGKSVNQAAAADGSLPLARLLAIAYRQLITDLHAELAEQGWGELRPAYGFALLTLRPGPLPGSELGAALGMTKQASSKLVDALVAAGYVRRLTSRGDARVRPVELTERGQALLVASEDIYHSLEGQWAAIIGPDRLAALREDLVAVVSQADGELPPVRPLW</sequence>
<dbReference type="HOGENOM" id="CLU_083287_7_1_11"/>
<dbReference type="InterPro" id="IPR036390">
    <property type="entry name" value="WH_DNA-bd_sf"/>
</dbReference>
<dbReference type="PROSITE" id="PS50995">
    <property type="entry name" value="HTH_MARR_2"/>
    <property type="match status" value="1"/>
</dbReference>
<dbReference type="InterPro" id="IPR036388">
    <property type="entry name" value="WH-like_DNA-bd_sf"/>
</dbReference>
<accession>F5XMW0</accession>